<evidence type="ECO:0000313" key="2">
    <source>
        <dbReference type="Proteomes" id="UP000005239"/>
    </source>
</evidence>
<dbReference type="Proteomes" id="UP000005239">
    <property type="component" value="Unassembled WGS sequence"/>
</dbReference>
<dbReference type="PANTHER" id="PTHR22943:SF248">
    <property type="entry name" value="SEVEN TM RECEPTOR"/>
    <property type="match status" value="1"/>
</dbReference>
<dbReference type="EnsemblMetazoa" id="PPA40757.1">
    <property type="protein sequence ID" value="PPA40757.1"/>
    <property type="gene ID" value="WBGene00279126"/>
</dbReference>
<accession>A0A2A6C4I2</accession>
<organism evidence="1 2">
    <name type="scientific">Pristionchus pacificus</name>
    <name type="common">Parasitic nematode worm</name>
    <dbReference type="NCBI Taxonomy" id="54126"/>
    <lineage>
        <taxon>Eukaryota</taxon>
        <taxon>Metazoa</taxon>
        <taxon>Ecdysozoa</taxon>
        <taxon>Nematoda</taxon>
        <taxon>Chromadorea</taxon>
        <taxon>Rhabditida</taxon>
        <taxon>Rhabditina</taxon>
        <taxon>Diplogasteromorpha</taxon>
        <taxon>Diplogasteroidea</taxon>
        <taxon>Neodiplogasteridae</taxon>
        <taxon>Pristionchus</taxon>
    </lineage>
</organism>
<gene>
    <name evidence="1" type="primary">WBGene00279126</name>
</gene>
<reference evidence="2" key="1">
    <citation type="journal article" date="2008" name="Nat. Genet.">
        <title>The Pristionchus pacificus genome provides a unique perspective on nematode lifestyle and parasitism.</title>
        <authorList>
            <person name="Dieterich C."/>
            <person name="Clifton S.W."/>
            <person name="Schuster L.N."/>
            <person name="Chinwalla A."/>
            <person name="Delehaunty K."/>
            <person name="Dinkelacker I."/>
            <person name="Fulton L."/>
            <person name="Fulton R."/>
            <person name="Godfrey J."/>
            <person name="Minx P."/>
            <person name="Mitreva M."/>
            <person name="Roeseler W."/>
            <person name="Tian H."/>
            <person name="Witte H."/>
            <person name="Yang S.P."/>
            <person name="Wilson R.K."/>
            <person name="Sommer R.J."/>
        </authorList>
    </citation>
    <scope>NUCLEOTIDE SEQUENCE [LARGE SCALE GENOMIC DNA]</scope>
    <source>
        <strain evidence="2">PS312</strain>
    </source>
</reference>
<evidence type="ECO:0000313" key="1">
    <source>
        <dbReference type="EnsemblMetazoa" id="PPA40757.1"/>
    </source>
</evidence>
<dbReference type="InterPro" id="IPR019428">
    <property type="entry name" value="7TM_GPCR_serpentine_rcpt_Str"/>
</dbReference>
<dbReference type="AlphaFoldDB" id="A0A2A6C4I2"/>
<sequence>MINNEDDMKDILQGFVTDIMGILFNSMLLYLIRNFSSSYLGNYKYLLAIFAVFDIFLGSFHAVMQPVTVIVGITFAAAMYGPWRNHLSSSLFYSYFSVLFALMNVHYRYWSIFVIVTGASHILHESLSSRVPNLFYFCIVIEADYEDVSMTEVREVFYLTHNDTIREGFSDGSLGKLNSSFNTINRNGELNVRVFRIIILTMIDVFGSFSVAACLAVLTFVEISKASTISPKHRTIQLTFLAAVCVQTFVPLICVYIPCFLAIMCPFLRLTSFVLLENFSFFVSLFPGWDAIVIIVMIRDYREGLTKMSRLQRAKKKTAMSKQLAIGTHHVINHREKGYVDKLKKLAPEGFDLIIEVAAATNLLSDIDLLARGGRLGLIGGEGQVSVLPSTLWRKELTAYGVVANGATTEDRIECAAALEKIFTETAHQPVVNKAYSLDGTAQCHRDLRDTSLTTVGNRVIIVKEKPSELYKIVIVEALPSYLIFLVFCTNNSEWNGAPSDLLVPTPTCFHHTHPILQNVAVFDISYVLVFCVYEVPTDWPVMYNFLFGLNETVLVQLFYAHSYTCINGQILGVTLNSIGRALAVRYSTWHITERIDKMSQAKVAFIHCTPPIIFGLFIFFVETPSHFQFVEELTRVTRVTDVQYVQINSLVSMTSSVTGAVVSMLCYILIFSTLRKRTYRCWNTEASILSTSFILFLSLCAVAAYYLNNGLLSIINTSAMFNLRKHYYAFAFPISLLNPWCLLLTSAKIRKDVLGQKLSQTALIQFLPSEVTPPKKVNTISKTTSSSRSTIFGC</sequence>
<dbReference type="Gene3D" id="3.90.180.10">
    <property type="entry name" value="Medium-chain alcohol dehydrogenases, catalytic domain"/>
    <property type="match status" value="1"/>
</dbReference>
<dbReference type="InterPro" id="IPR036291">
    <property type="entry name" value="NAD(P)-bd_dom_sf"/>
</dbReference>
<dbReference type="Gene3D" id="1.20.1070.10">
    <property type="entry name" value="Rhodopsin 7-helix transmembrane proteins"/>
    <property type="match status" value="1"/>
</dbReference>
<name>A0A2A6C4I2_PRIPA</name>
<dbReference type="OrthoDB" id="3941538at2759"/>
<proteinExistence type="predicted"/>
<dbReference type="Pfam" id="PF00107">
    <property type="entry name" value="ADH_zinc_N"/>
    <property type="match status" value="1"/>
</dbReference>
<dbReference type="Pfam" id="PF10326">
    <property type="entry name" value="7TM_GPCR_Str"/>
    <property type="match status" value="1"/>
</dbReference>
<accession>A0A8R1YW07</accession>
<protein>
    <submittedName>
        <fullName evidence="1">G protein-coupled receptor</fullName>
    </submittedName>
</protein>
<dbReference type="SUPFAM" id="SSF51735">
    <property type="entry name" value="NAD(P)-binding Rossmann-fold domains"/>
    <property type="match status" value="1"/>
</dbReference>
<dbReference type="Pfam" id="PF10323">
    <property type="entry name" value="7TM_GPCR_Srv"/>
    <property type="match status" value="1"/>
</dbReference>
<keyword evidence="2" id="KW-1185">Reference proteome</keyword>
<reference evidence="1" key="2">
    <citation type="submission" date="2022-06" db="UniProtKB">
        <authorList>
            <consortium name="EnsemblMetazoa"/>
        </authorList>
    </citation>
    <scope>IDENTIFICATION</scope>
    <source>
        <strain evidence="1">PS312</strain>
    </source>
</reference>
<dbReference type="InterPro" id="IPR019426">
    <property type="entry name" value="7TM_GPCR_serpentine_rcpt_Srv"/>
</dbReference>
<dbReference type="Gene3D" id="3.40.50.720">
    <property type="entry name" value="NAD(P)-binding Rossmann-like Domain"/>
    <property type="match status" value="1"/>
</dbReference>
<dbReference type="PANTHER" id="PTHR22943">
    <property type="entry name" value="7-TRANSMEMBRANE DOMAIN RECEPTOR C.ELEGANS"/>
    <property type="match status" value="1"/>
</dbReference>
<dbReference type="SUPFAM" id="SSF81321">
    <property type="entry name" value="Family A G protein-coupled receptor-like"/>
    <property type="match status" value="1"/>
</dbReference>
<dbReference type="InterPro" id="IPR013149">
    <property type="entry name" value="ADH-like_C"/>
</dbReference>